<evidence type="ECO:0000256" key="8">
    <source>
        <dbReference type="ARBA" id="ARBA00023136"/>
    </source>
</evidence>
<dbReference type="InterPro" id="IPR003593">
    <property type="entry name" value="AAA+_ATPase"/>
</dbReference>
<evidence type="ECO:0000256" key="4">
    <source>
        <dbReference type="ARBA" id="ARBA00022807"/>
    </source>
</evidence>
<dbReference type="InterPro" id="IPR039421">
    <property type="entry name" value="Type_1_exporter"/>
</dbReference>
<dbReference type="Gene3D" id="1.20.1560.10">
    <property type="entry name" value="ABC transporter type 1, transmembrane domain"/>
    <property type="match status" value="1"/>
</dbReference>
<dbReference type="GO" id="GO:0005886">
    <property type="term" value="C:plasma membrane"/>
    <property type="evidence" value="ECO:0007669"/>
    <property type="project" value="UniProtKB-SubCell"/>
</dbReference>
<dbReference type="InterPro" id="IPR003439">
    <property type="entry name" value="ABC_transporter-like_ATP-bd"/>
</dbReference>
<dbReference type="RefSeq" id="WP_169763015.1">
    <property type="nucleotide sequence ID" value="NZ_JABCUQ010000014.1"/>
</dbReference>
<dbReference type="PANTHER" id="PTHR24221:SF654">
    <property type="entry name" value="ATP-BINDING CASSETTE SUB-FAMILY B MEMBER 6"/>
    <property type="match status" value="1"/>
</dbReference>
<dbReference type="GO" id="GO:0043213">
    <property type="term" value="P:bacteriocin transport"/>
    <property type="evidence" value="ECO:0007669"/>
    <property type="project" value="UniProtKB-KW"/>
</dbReference>
<dbReference type="GO" id="GO:0140359">
    <property type="term" value="F:ABC-type transporter activity"/>
    <property type="evidence" value="ECO:0007669"/>
    <property type="project" value="InterPro"/>
</dbReference>
<feature type="domain" description="ABC transporter" evidence="11">
    <location>
        <begin position="469"/>
        <end position="701"/>
    </location>
</feature>
<dbReference type="AlphaFoldDB" id="A0A7Y0UUJ0"/>
<evidence type="ECO:0000313" key="14">
    <source>
        <dbReference type="EMBL" id="NMX03992.1"/>
    </source>
</evidence>
<dbReference type="Pfam" id="PF00005">
    <property type="entry name" value="ABC_tran"/>
    <property type="match status" value="1"/>
</dbReference>
<evidence type="ECO:0000256" key="7">
    <source>
        <dbReference type="ARBA" id="ARBA00022989"/>
    </source>
</evidence>
<feature type="transmembrane region" description="Helical" evidence="10">
    <location>
        <begin position="296"/>
        <end position="313"/>
    </location>
</feature>
<dbReference type="Gene3D" id="3.40.50.300">
    <property type="entry name" value="P-loop containing nucleotide triphosphate hydrolases"/>
    <property type="match status" value="1"/>
</dbReference>
<dbReference type="InterPro" id="IPR036640">
    <property type="entry name" value="ABC1_TM_sf"/>
</dbReference>
<dbReference type="GO" id="GO:0016887">
    <property type="term" value="F:ATP hydrolysis activity"/>
    <property type="evidence" value="ECO:0007669"/>
    <property type="project" value="InterPro"/>
</dbReference>
<gene>
    <name evidence="14" type="ORF">HHJ77_08660</name>
</gene>
<keyword evidence="4" id="KW-0788">Thiol protease</keyword>
<reference evidence="14 15" key="1">
    <citation type="submission" date="2020-04" db="EMBL/GenBank/DDBJ databases">
        <title>Antimicrobial susceptibility and clonality of vaginal-derived multi-drug resistant Mobiluncus isolates in China.</title>
        <authorList>
            <person name="Zhang X."/>
        </authorList>
    </citation>
    <scope>NUCLEOTIDE SEQUENCE [LARGE SCALE GENOMIC DNA]</scope>
    <source>
        <strain evidence="14 15">12</strain>
    </source>
</reference>
<evidence type="ECO:0000259" key="11">
    <source>
        <dbReference type="PROSITE" id="PS50893"/>
    </source>
</evidence>
<keyword evidence="4" id="KW-0378">Hydrolase</keyword>
<dbReference type="Proteomes" id="UP000575397">
    <property type="component" value="Unassembled WGS sequence"/>
</dbReference>
<feature type="transmembrane region" description="Helical" evidence="10">
    <location>
        <begin position="197"/>
        <end position="217"/>
    </location>
</feature>
<keyword evidence="7 10" id="KW-1133">Transmembrane helix</keyword>
<evidence type="ECO:0000256" key="3">
    <source>
        <dbReference type="ARBA" id="ARBA00022741"/>
    </source>
</evidence>
<dbReference type="SUPFAM" id="SSF90123">
    <property type="entry name" value="ABC transporter transmembrane region"/>
    <property type="match status" value="1"/>
</dbReference>
<dbReference type="GO" id="GO:0034040">
    <property type="term" value="F:ATPase-coupled lipid transmembrane transporter activity"/>
    <property type="evidence" value="ECO:0007669"/>
    <property type="project" value="TreeGrafter"/>
</dbReference>
<dbReference type="EMBL" id="JABCUS010000019">
    <property type="protein sequence ID" value="NMX03992.1"/>
    <property type="molecule type" value="Genomic_DNA"/>
</dbReference>
<keyword evidence="5" id="KW-0067">ATP-binding</keyword>
<accession>A0A7Y0UUJ0</accession>
<dbReference type="PANTHER" id="PTHR24221">
    <property type="entry name" value="ATP-BINDING CASSETTE SUB-FAMILY B"/>
    <property type="match status" value="1"/>
</dbReference>
<organism evidence="14 15">
    <name type="scientific">Mobiluncus mulieris</name>
    <dbReference type="NCBI Taxonomy" id="2052"/>
    <lineage>
        <taxon>Bacteria</taxon>
        <taxon>Bacillati</taxon>
        <taxon>Actinomycetota</taxon>
        <taxon>Actinomycetes</taxon>
        <taxon>Actinomycetales</taxon>
        <taxon>Actinomycetaceae</taxon>
        <taxon>Mobiluncus</taxon>
    </lineage>
</organism>
<keyword evidence="6" id="KW-0653">Protein transport</keyword>
<evidence type="ECO:0000256" key="10">
    <source>
        <dbReference type="SAM" id="Phobius"/>
    </source>
</evidence>
<dbReference type="Pfam" id="PF03412">
    <property type="entry name" value="Peptidase_C39"/>
    <property type="match status" value="1"/>
</dbReference>
<evidence type="ECO:0000259" key="13">
    <source>
        <dbReference type="PROSITE" id="PS50990"/>
    </source>
</evidence>
<keyword evidence="6" id="KW-0813">Transport</keyword>
<dbReference type="PROSITE" id="PS50893">
    <property type="entry name" value="ABC_TRANSPORTER_2"/>
    <property type="match status" value="1"/>
</dbReference>
<keyword evidence="3" id="KW-0547">Nucleotide-binding</keyword>
<proteinExistence type="predicted"/>
<dbReference type="GO" id="GO:0006508">
    <property type="term" value="P:proteolysis"/>
    <property type="evidence" value="ECO:0007669"/>
    <property type="project" value="InterPro"/>
</dbReference>
<dbReference type="InterPro" id="IPR011527">
    <property type="entry name" value="ABC1_TM_dom"/>
</dbReference>
<dbReference type="PROSITE" id="PS50990">
    <property type="entry name" value="PEPTIDASE_C39"/>
    <property type="match status" value="1"/>
</dbReference>
<comment type="subcellular location">
    <subcellularLocation>
        <location evidence="1">Cell membrane</location>
        <topology evidence="1">Multi-pass membrane protein</topology>
    </subcellularLocation>
</comment>
<dbReference type="PROSITE" id="PS50929">
    <property type="entry name" value="ABC_TM1F"/>
    <property type="match status" value="1"/>
</dbReference>
<keyword evidence="4" id="KW-0645">Protease</keyword>
<evidence type="ECO:0000256" key="2">
    <source>
        <dbReference type="ARBA" id="ARBA00022692"/>
    </source>
</evidence>
<evidence type="ECO:0000313" key="15">
    <source>
        <dbReference type="Proteomes" id="UP000575397"/>
    </source>
</evidence>
<protein>
    <submittedName>
        <fullName evidence="14">Peptidase domain-containing ABC transporter</fullName>
    </submittedName>
</protein>
<dbReference type="InterPro" id="IPR017871">
    <property type="entry name" value="ABC_transporter-like_CS"/>
</dbReference>
<evidence type="ECO:0000256" key="9">
    <source>
        <dbReference type="ARBA" id="ARBA00043264"/>
    </source>
</evidence>
<comment type="caution">
    <text evidence="14">The sequence shown here is derived from an EMBL/GenBank/DDBJ whole genome shotgun (WGS) entry which is preliminary data.</text>
</comment>
<evidence type="ECO:0000256" key="1">
    <source>
        <dbReference type="ARBA" id="ARBA00004651"/>
    </source>
</evidence>
<dbReference type="GO" id="GO:0005524">
    <property type="term" value="F:ATP binding"/>
    <property type="evidence" value="ECO:0007669"/>
    <property type="project" value="UniProtKB-KW"/>
</dbReference>
<keyword evidence="9" id="KW-0080">Bacteriocin transport</keyword>
<feature type="transmembrane region" description="Helical" evidence="10">
    <location>
        <begin position="157"/>
        <end position="177"/>
    </location>
</feature>
<dbReference type="SMART" id="SM00382">
    <property type="entry name" value="AAA"/>
    <property type="match status" value="1"/>
</dbReference>
<evidence type="ECO:0000256" key="5">
    <source>
        <dbReference type="ARBA" id="ARBA00022840"/>
    </source>
</evidence>
<dbReference type="PROSITE" id="PS00211">
    <property type="entry name" value="ABC_TRANSPORTER_1"/>
    <property type="match status" value="1"/>
</dbReference>
<keyword evidence="2 10" id="KW-0812">Transmembrane</keyword>
<dbReference type="Gene3D" id="3.90.70.10">
    <property type="entry name" value="Cysteine proteinases"/>
    <property type="match status" value="1"/>
</dbReference>
<dbReference type="Pfam" id="PF00664">
    <property type="entry name" value="ABC_membrane"/>
    <property type="match status" value="1"/>
</dbReference>
<keyword evidence="8 10" id="KW-0472">Membrane</keyword>
<sequence>MARIKPTYQVAQSDCGLACIHMLMQAHGTRASIRKMRVHYAPGRNGLTVSNLATVLHDYGLATRAFKCSYSYLSDIPLPAIIAWAPKHYVILEKKRNRGWQIIDPASGRRICDEQTTQESFRNLCIIVKDSSGAKKSKEIREESSWVSLSRILFHKLSLFIPLFLGVVLVAFTTLIIPELTANLIARYQSNSNGMIWGVISGIVFAFFLVQLLNVIMSTLAATQIGKHLSEAIFHRLLNAPLSYFLIRPQGELLYRISLVKILENFVTNSFPKALISVVLSLISATYIAVVNTVSFMVLVVATIIYLLIFHFSRRKINDITELLNVEESLANSVLVDSITSIQVVKAGGHEKNVFSNWCTHNEKTFIYEKKRAVVRGAVNSFLSSMQNFFPIVVFLVTYWQSSHTPDIANALKVQLLATIYLSQISLIVEFGGQIGEASAAVRRIDDILSYQDYSIFSKDAHSDFSMPISLNKVSFRYGAFSNSVINNFSLILKSNTKIAIIGKTGCGKSTVAKLVAGLLNPSSGSIKIAGESIHNVKQHSFYRNVTYIPQDSPLRSASLRENLDWNKSHTDDELLVALKQAQFDLDSGDFPQGLDTVLVNGGQNISGGQRQRIAIARVFLNRPQLIILDEATSGLDQKTEAELYTVFENMQCALLAITHRLETVRTFDQIVVLENGRVVESGTFDALIESKGVLFSMYNAYKSERMRSQNDCS</sequence>
<dbReference type="InterPro" id="IPR005074">
    <property type="entry name" value="Peptidase_C39"/>
</dbReference>
<evidence type="ECO:0000259" key="12">
    <source>
        <dbReference type="PROSITE" id="PS50929"/>
    </source>
</evidence>
<feature type="domain" description="Peptidase C39" evidence="13">
    <location>
        <begin position="9"/>
        <end position="128"/>
    </location>
</feature>
<evidence type="ECO:0000256" key="6">
    <source>
        <dbReference type="ARBA" id="ARBA00022927"/>
    </source>
</evidence>
<dbReference type="CDD" id="cd03228">
    <property type="entry name" value="ABCC_MRP_Like"/>
    <property type="match status" value="1"/>
</dbReference>
<name>A0A7Y0UUJ0_9ACTO</name>
<dbReference type="SUPFAM" id="SSF52540">
    <property type="entry name" value="P-loop containing nucleoside triphosphate hydrolases"/>
    <property type="match status" value="1"/>
</dbReference>
<dbReference type="GO" id="GO:0008234">
    <property type="term" value="F:cysteine-type peptidase activity"/>
    <property type="evidence" value="ECO:0007669"/>
    <property type="project" value="UniProtKB-KW"/>
</dbReference>
<feature type="domain" description="ABC transmembrane type-1" evidence="12">
    <location>
        <begin position="163"/>
        <end position="437"/>
    </location>
</feature>
<dbReference type="GO" id="GO:0015031">
    <property type="term" value="P:protein transport"/>
    <property type="evidence" value="ECO:0007669"/>
    <property type="project" value="UniProtKB-KW"/>
</dbReference>
<dbReference type="InterPro" id="IPR027417">
    <property type="entry name" value="P-loop_NTPase"/>
</dbReference>